<keyword evidence="1" id="KW-0472">Membrane</keyword>
<reference evidence="3 4" key="1">
    <citation type="submission" date="2016-06" db="EMBL/GenBank/DDBJ databases">
        <title>Insight into the functional genes involving in sulfur oxidation in Pearl River water.</title>
        <authorList>
            <person name="Luo J."/>
            <person name="Tan X."/>
            <person name="Lin W."/>
        </authorList>
    </citation>
    <scope>NUCLEOTIDE SEQUENCE [LARGE SCALE GENOMIC DNA]</scope>
    <source>
        <strain evidence="3 4">LS2</strain>
    </source>
</reference>
<dbReference type="PANTHER" id="PTHR38038:SF1">
    <property type="entry name" value="PENICILLIN-BINDING PROTEIN ACTIVATOR LPOA"/>
    <property type="match status" value="1"/>
</dbReference>
<protein>
    <recommendedName>
        <fullName evidence="5">LppC family lipoprotein</fullName>
    </recommendedName>
</protein>
<dbReference type="PANTHER" id="PTHR38038">
    <property type="entry name" value="PENICILLIN-BINDING PROTEIN ACTIVATOR LPOA"/>
    <property type="match status" value="1"/>
</dbReference>
<organism evidence="3 4">
    <name type="scientific">Halothiobacillus diazotrophicus</name>
    <dbReference type="NCBI Taxonomy" id="1860122"/>
    <lineage>
        <taxon>Bacteria</taxon>
        <taxon>Pseudomonadati</taxon>
        <taxon>Pseudomonadota</taxon>
        <taxon>Gammaproteobacteria</taxon>
        <taxon>Chromatiales</taxon>
        <taxon>Halothiobacillaceae</taxon>
        <taxon>Halothiobacillus</taxon>
    </lineage>
</organism>
<dbReference type="Proteomes" id="UP000078596">
    <property type="component" value="Chromosome"/>
</dbReference>
<gene>
    <name evidence="3" type="ORF">A9404_03215</name>
</gene>
<name>A0A191ZF77_9GAMM</name>
<dbReference type="GO" id="GO:0030234">
    <property type="term" value="F:enzyme regulator activity"/>
    <property type="evidence" value="ECO:0007669"/>
    <property type="project" value="TreeGrafter"/>
</dbReference>
<dbReference type="STRING" id="1860122.A9404_03215"/>
<dbReference type="KEGG" id="haz:A9404_03215"/>
<evidence type="ECO:0008006" key="5">
    <source>
        <dbReference type="Google" id="ProtNLM"/>
    </source>
</evidence>
<evidence type="ECO:0000313" key="4">
    <source>
        <dbReference type="Proteomes" id="UP000078596"/>
    </source>
</evidence>
<dbReference type="InterPro" id="IPR007443">
    <property type="entry name" value="LpoA"/>
</dbReference>
<dbReference type="EMBL" id="CP016027">
    <property type="protein sequence ID" value="ANJ66518.1"/>
    <property type="molecule type" value="Genomic_DNA"/>
</dbReference>
<dbReference type="Gene3D" id="1.25.40.650">
    <property type="match status" value="1"/>
</dbReference>
<dbReference type="CDD" id="cd06339">
    <property type="entry name" value="PBP1_YraM_LppC_lipoprotein-like"/>
    <property type="match status" value="1"/>
</dbReference>
<dbReference type="GO" id="GO:0031241">
    <property type="term" value="C:periplasmic side of cell outer membrane"/>
    <property type="evidence" value="ECO:0007669"/>
    <property type="project" value="TreeGrafter"/>
</dbReference>
<dbReference type="Pfam" id="PF04348">
    <property type="entry name" value="LppC"/>
    <property type="match status" value="1"/>
</dbReference>
<dbReference type="GO" id="GO:0009252">
    <property type="term" value="P:peptidoglycan biosynthetic process"/>
    <property type="evidence" value="ECO:0007669"/>
    <property type="project" value="TreeGrafter"/>
</dbReference>
<dbReference type="InterPro" id="IPR028082">
    <property type="entry name" value="Peripla_BP_I"/>
</dbReference>
<sequence length="635" mass="67380">MASQDPKQIAQAQMQLSTRLKGTQRIEMQMRSLETAIDASDFTLANNLLAQADTRPQWSDYAPRRAQLLAGFAQWQAGQTDQALNSVSNLPLPLTAEEGIRRLSLMAAIEEAAHRPIDAARQRTALGGMLSGAEADTNQAALWNDLNSAPPQAIADAIKSESNPVFIDWLGLNLVYRTRPGELQSWIQNHPNHPAVTSGFANMLTGQASATAIPMPTGNGPIIVLLPLSGDYQTISKAISDGINFAHDRLGLAGDRSVQIMDSGETLASFSQALNTALAAQPSVIIGPLLKEQIPALNNIPGNAPPIIALNTPSDGTALPPGIISYSLSPDADARATADQMIKDHKMTALVFAADNGLGHRIADAFTHEYTLLGGQILDSAYFDPSATDFSTQLRSLLQVHAPRTGVFQPTIRTDAEGIFLGATSQQSRMIVPQLDYFGADQLPRYGVGMIYNGTPNVLADQDKNGLVIPVEPILLAANAGPNDPLLGTYERASLSQLPRLFAFGSDAMLIASDLKTLLGHQPLTGLTGTLTLSLTGEIDRKPAWGRFKQGLLQPLEGTDTHNIPSTVLSDPDTPTKAAQDKAAIPAVQPGAEQQDQTGTPPAAQPPVHPDDRPSETAVPTFTDGGGLAPAPTTH</sequence>
<dbReference type="Gene3D" id="3.40.50.2300">
    <property type="match status" value="2"/>
</dbReference>
<keyword evidence="4" id="KW-1185">Reference proteome</keyword>
<evidence type="ECO:0000256" key="2">
    <source>
        <dbReference type="SAM" id="MobiDB-lite"/>
    </source>
</evidence>
<dbReference type="AlphaFoldDB" id="A0A191ZF77"/>
<proteinExistence type="predicted"/>
<accession>A0A191ZF77</accession>
<evidence type="ECO:0000256" key="1">
    <source>
        <dbReference type="ARBA" id="ARBA00023136"/>
    </source>
</evidence>
<feature type="region of interest" description="Disordered" evidence="2">
    <location>
        <begin position="556"/>
        <end position="635"/>
    </location>
</feature>
<evidence type="ECO:0000313" key="3">
    <source>
        <dbReference type="EMBL" id="ANJ66518.1"/>
    </source>
</evidence>
<dbReference type="SUPFAM" id="SSF53822">
    <property type="entry name" value="Periplasmic binding protein-like I"/>
    <property type="match status" value="1"/>
</dbReference>